<name>K6X5L4_9ALTE</name>
<dbReference type="InterPro" id="IPR050984">
    <property type="entry name" value="Gfo/Idh/MocA_domain"/>
</dbReference>
<evidence type="ECO:0000259" key="6">
    <source>
        <dbReference type="Pfam" id="PF22725"/>
    </source>
</evidence>
<dbReference type="GO" id="GO:0000166">
    <property type="term" value="F:nucleotide binding"/>
    <property type="evidence" value="ECO:0007669"/>
    <property type="project" value="InterPro"/>
</dbReference>
<organism evidence="7 8">
    <name type="scientific">Aliiglaciecola lipolytica E3</name>
    <dbReference type="NCBI Taxonomy" id="1127673"/>
    <lineage>
        <taxon>Bacteria</taxon>
        <taxon>Pseudomonadati</taxon>
        <taxon>Pseudomonadota</taxon>
        <taxon>Gammaproteobacteria</taxon>
        <taxon>Alteromonadales</taxon>
        <taxon>Alteromonadaceae</taxon>
        <taxon>Aliiglaciecola</taxon>
    </lineage>
</organism>
<reference evidence="7 8" key="1">
    <citation type="journal article" date="2017" name="Antonie Van Leeuwenhoek">
        <title>Rhizobium rhizosphaerae sp. nov., a novel species isolated from rice rhizosphere.</title>
        <authorList>
            <person name="Zhao J.J."/>
            <person name="Zhang J."/>
            <person name="Zhang R.J."/>
            <person name="Zhang C.W."/>
            <person name="Yin H.Q."/>
            <person name="Zhang X.X."/>
        </authorList>
    </citation>
    <scope>NUCLEOTIDE SEQUENCE [LARGE SCALE GENOMIC DNA]</scope>
    <source>
        <strain evidence="7 8">E3</strain>
    </source>
</reference>
<dbReference type="InterPro" id="IPR000683">
    <property type="entry name" value="Gfo/Idh/MocA-like_OxRdtase_N"/>
</dbReference>
<dbReference type="Pfam" id="PF01408">
    <property type="entry name" value="GFO_IDH_MocA"/>
    <property type="match status" value="1"/>
</dbReference>
<dbReference type="AlphaFoldDB" id="K6X5L4"/>
<dbReference type="Gene3D" id="3.40.50.720">
    <property type="entry name" value="NAD(P)-binding Rossmann-like Domain"/>
    <property type="match status" value="1"/>
</dbReference>
<evidence type="ECO:0000256" key="2">
    <source>
        <dbReference type="ARBA" id="ARBA00022729"/>
    </source>
</evidence>
<feature type="domain" description="Gfo/Idh/MocA-like oxidoreductase N-terminal" evidence="5">
    <location>
        <begin position="37"/>
        <end position="160"/>
    </location>
</feature>
<dbReference type="InterPro" id="IPR006311">
    <property type="entry name" value="TAT_signal"/>
</dbReference>
<comment type="caution">
    <text evidence="7">The sequence shown here is derived from an EMBL/GenBank/DDBJ whole genome shotgun (WGS) entry which is preliminary data.</text>
</comment>
<proteinExistence type="inferred from homology"/>
<dbReference type="Proteomes" id="UP000006334">
    <property type="component" value="Unassembled WGS sequence"/>
</dbReference>
<dbReference type="Gene3D" id="3.30.360.10">
    <property type="entry name" value="Dihydrodipicolinate Reductase, domain 2"/>
    <property type="match status" value="1"/>
</dbReference>
<protein>
    <submittedName>
        <fullName evidence="7">Glucose-fructose oxidoreductase</fullName>
        <ecNumber evidence="7">1.1.99.28</ecNumber>
    </submittedName>
</protein>
<dbReference type="OrthoDB" id="9774191at2"/>
<dbReference type="RefSeq" id="WP_008845703.1">
    <property type="nucleotide sequence ID" value="NZ_BAEN01000064.1"/>
</dbReference>
<dbReference type="SUPFAM" id="SSF51735">
    <property type="entry name" value="NAD(P)-binding Rossmann-fold domains"/>
    <property type="match status" value="1"/>
</dbReference>
<dbReference type="PANTHER" id="PTHR22604">
    <property type="entry name" value="OXIDOREDUCTASES"/>
    <property type="match status" value="1"/>
</dbReference>
<dbReference type="GO" id="GO:0047061">
    <property type="term" value="F:glucose-fructose oxidoreductase activity"/>
    <property type="evidence" value="ECO:0007669"/>
    <property type="project" value="UniProtKB-EC"/>
</dbReference>
<sequence length="362" mass="39514">MSKINRRRFIHISSAALSLGLLSPKAFALAKNSNKIGVALLGLGYYSRDLLAPALQLTKHCELRGIITGSPHKIPAWQAKYGIKDSNVYSYSTMHNIANNPDIDVIYVVTPPFTHKTFSVAAANAGKHVWCEKPMAMTVEECTAIKAACDKNKVALSIGYRMMHEPNTRQIAANIKSSQLGNVVDMQSDSGYAGNGTSADNWRMHRDQGGGALYDMGVYCINGTRFISSMEPIAVTASHEMQHAKFIHADDTTNMTLEFPHGIIAKCRTSVVKGYNQLKVNCQNGWYQLKPMQSYSGVVASDSNGMSIAAFKGNQQSNQMDNDALAIMGKGSFLTGFEDGMRDIHIIQKVLESAATGKRVLI</sequence>
<accession>K6X5L4</accession>
<keyword evidence="2 4" id="KW-0732">Signal</keyword>
<dbReference type="STRING" id="1127673.GLIP_3285"/>
<evidence type="ECO:0000313" key="8">
    <source>
        <dbReference type="Proteomes" id="UP000006334"/>
    </source>
</evidence>
<dbReference type="InterPro" id="IPR008354">
    <property type="entry name" value="Glc-Fru_OxRdtase_bac"/>
</dbReference>
<dbReference type="SUPFAM" id="SSF55347">
    <property type="entry name" value="Glyceraldehyde-3-phosphate dehydrogenase-like, C-terminal domain"/>
    <property type="match status" value="1"/>
</dbReference>
<dbReference type="EMBL" id="BAEN01000064">
    <property type="protein sequence ID" value="GAC15899.1"/>
    <property type="molecule type" value="Genomic_DNA"/>
</dbReference>
<feature type="signal peptide" evidence="4">
    <location>
        <begin position="1"/>
        <end position="28"/>
    </location>
</feature>
<dbReference type="InterPro" id="IPR036291">
    <property type="entry name" value="NAD(P)-bd_dom_sf"/>
</dbReference>
<evidence type="ECO:0000256" key="3">
    <source>
        <dbReference type="ARBA" id="ARBA00023002"/>
    </source>
</evidence>
<evidence type="ECO:0000259" key="5">
    <source>
        <dbReference type="Pfam" id="PF01408"/>
    </source>
</evidence>
<keyword evidence="3 7" id="KW-0560">Oxidoreductase</keyword>
<evidence type="ECO:0000313" key="7">
    <source>
        <dbReference type="EMBL" id="GAC15899.1"/>
    </source>
</evidence>
<dbReference type="EC" id="1.1.99.28" evidence="7"/>
<dbReference type="PANTHER" id="PTHR22604:SF105">
    <property type="entry name" value="TRANS-1,2-DIHYDROBENZENE-1,2-DIOL DEHYDROGENASE"/>
    <property type="match status" value="1"/>
</dbReference>
<dbReference type="Pfam" id="PF22725">
    <property type="entry name" value="GFO_IDH_MocA_C3"/>
    <property type="match status" value="1"/>
</dbReference>
<dbReference type="eggNOG" id="COG0673">
    <property type="taxonomic scope" value="Bacteria"/>
</dbReference>
<evidence type="ECO:0000256" key="4">
    <source>
        <dbReference type="SAM" id="SignalP"/>
    </source>
</evidence>
<comment type="similarity">
    <text evidence="1">Belongs to the Gfo/Idh/MocA family.</text>
</comment>
<keyword evidence="8" id="KW-1185">Reference proteome</keyword>
<evidence type="ECO:0000256" key="1">
    <source>
        <dbReference type="ARBA" id="ARBA00010928"/>
    </source>
</evidence>
<feature type="chain" id="PRO_5003900068" evidence="4">
    <location>
        <begin position="29"/>
        <end position="362"/>
    </location>
</feature>
<dbReference type="InterPro" id="IPR055170">
    <property type="entry name" value="GFO_IDH_MocA-like_dom"/>
</dbReference>
<dbReference type="PRINTS" id="PR01775">
    <property type="entry name" value="GLFROXRDTASE"/>
</dbReference>
<feature type="domain" description="GFO/IDH/MocA-like oxidoreductase" evidence="6">
    <location>
        <begin position="169"/>
        <end position="287"/>
    </location>
</feature>
<gene>
    <name evidence="7" type="primary">gfo</name>
    <name evidence="7" type="ORF">GLIP_3285</name>
</gene>
<dbReference type="PROSITE" id="PS51318">
    <property type="entry name" value="TAT"/>
    <property type="match status" value="1"/>
</dbReference>